<reference evidence="1 2" key="1">
    <citation type="submission" date="2018-08" db="EMBL/GenBank/DDBJ databases">
        <title>Chryseobacterium nematophagum: a novel matrix digesting pathogen of nematodes.</title>
        <authorList>
            <person name="Page A."/>
            <person name="Roberts M."/>
            <person name="Felix M.-A."/>
            <person name="Weir W."/>
        </authorList>
    </citation>
    <scope>NUCLEOTIDE SEQUENCE [LARGE SCALE GENOMIC DNA]</scope>
    <source>
        <strain evidence="1 2">JUb129</strain>
    </source>
</reference>
<name>A0A3M7TGX7_9FLAO</name>
<dbReference type="RefSeq" id="WP_122636312.1">
    <property type="nucleotide sequence ID" value="NZ_QWIU01000002.1"/>
</dbReference>
<evidence type="ECO:0000313" key="2">
    <source>
        <dbReference type="Proteomes" id="UP000278775"/>
    </source>
</evidence>
<protein>
    <submittedName>
        <fullName evidence="1">Helix-turn-helix domain-containing protein</fullName>
    </submittedName>
</protein>
<dbReference type="SUPFAM" id="SSF48295">
    <property type="entry name" value="TrpR-like"/>
    <property type="match status" value="1"/>
</dbReference>
<comment type="caution">
    <text evidence="1">The sequence shown here is derived from an EMBL/GenBank/DDBJ whole genome shotgun (WGS) entry which is preliminary data.</text>
</comment>
<accession>A0A3M7TGX7</accession>
<evidence type="ECO:0000313" key="1">
    <source>
        <dbReference type="EMBL" id="RNA62226.1"/>
    </source>
</evidence>
<gene>
    <name evidence="1" type="ORF">D1631_09915</name>
</gene>
<dbReference type="Proteomes" id="UP000278775">
    <property type="component" value="Unassembled WGS sequence"/>
</dbReference>
<dbReference type="AlphaFoldDB" id="A0A3M7TGX7"/>
<proteinExistence type="predicted"/>
<dbReference type="OrthoDB" id="1260127at2"/>
<organism evidence="1 2">
    <name type="scientific">Chryseobacterium nematophagum</name>
    <dbReference type="NCBI Taxonomy" id="2305228"/>
    <lineage>
        <taxon>Bacteria</taxon>
        <taxon>Pseudomonadati</taxon>
        <taxon>Bacteroidota</taxon>
        <taxon>Flavobacteriia</taxon>
        <taxon>Flavobacteriales</taxon>
        <taxon>Weeksellaceae</taxon>
        <taxon>Chryseobacterium group</taxon>
        <taxon>Chryseobacterium</taxon>
    </lineage>
</organism>
<dbReference type="GO" id="GO:0043565">
    <property type="term" value="F:sequence-specific DNA binding"/>
    <property type="evidence" value="ECO:0007669"/>
    <property type="project" value="InterPro"/>
</dbReference>
<sequence>MKNVPNYKKIYSDMIAMKYPEKIKLCEGYLRKEKLTVLDVVKLNKLLSNGSNHMSNKFNQRFKSYDKSVIFEILDYQKKKHLTNTELARHFELSRNTITKWKKEFL</sequence>
<dbReference type="EMBL" id="QWIU01000002">
    <property type="protein sequence ID" value="RNA62226.1"/>
    <property type="molecule type" value="Genomic_DNA"/>
</dbReference>
<dbReference type="InterPro" id="IPR010921">
    <property type="entry name" value="Trp_repressor/repl_initiator"/>
</dbReference>